<organism evidence="2 3">
    <name type="scientific">Tenebrionibacter intestinalis</name>
    <dbReference type="NCBI Taxonomy" id="2799638"/>
    <lineage>
        <taxon>Bacteria</taxon>
        <taxon>Pseudomonadati</taxon>
        <taxon>Pseudomonadota</taxon>
        <taxon>Gammaproteobacteria</taxon>
        <taxon>Enterobacterales</taxon>
        <taxon>Enterobacteriaceae</taxon>
        <taxon>Tenebrionibacter/Tenebrionicola group</taxon>
        <taxon>Tenebrionibacter</taxon>
    </lineage>
</organism>
<dbReference type="EMBL" id="JAEPBH010000027">
    <property type="protein sequence ID" value="MBK4715878.1"/>
    <property type="molecule type" value="Genomic_DNA"/>
</dbReference>
<proteinExistence type="predicted"/>
<sequence length="101" mass="11079">MKKFLLAIALVVVSVNIHAEPDADVKRFNDAITNAKMAGMCGAFKQMADFQNSTQMPGGDDFIKRFGATEAARMGFSIKELTALCAQAIENYNDMNRLSLQ</sequence>
<evidence type="ECO:0000313" key="3">
    <source>
        <dbReference type="Proteomes" id="UP000659047"/>
    </source>
</evidence>
<dbReference type="AlphaFoldDB" id="A0A8K0XXN9"/>
<gene>
    <name evidence="2" type="ORF">JJB97_11160</name>
</gene>
<evidence type="ECO:0000256" key="1">
    <source>
        <dbReference type="SAM" id="SignalP"/>
    </source>
</evidence>
<keyword evidence="1" id="KW-0732">Signal</keyword>
<evidence type="ECO:0000313" key="2">
    <source>
        <dbReference type="EMBL" id="MBK4715878.1"/>
    </source>
</evidence>
<feature type="signal peptide" evidence="1">
    <location>
        <begin position="1"/>
        <end position="19"/>
    </location>
</feature>
<dbReference type="Proteomes" id="UP000659047">
    <property type="component" value="Unassembled WGS sequence"/>
</dbReference>
<protein>
    <submittedName>
        <fullName evidence="2">Uncharacterized protein</fullName>
    </submittedName>
</protein>
<reference evidence="2" key="1">
    <citation type="submission" date="2021-01" db="EMBL/GenBank/DDBJ databases">
        <title>Intestinitalea alba gen. nov., sp. nov., a novel genus of the family Enterobacteriaceae, isolated from the gut of the plastic-eating mealworm Tenebrio molitor L.</title>
        <authorList>
            <person name="Yang Y."/>
        </authorList>
    </citation>
    <scope>NUCLEOTIDE SEQUENCE</scope>
    <source>
        <strain evidence="2">BIT-L3</strain>
    </source>
</reference>
<keyword evidence="3" id="KW-1185">Reference proteome</keyword>
<comment type="caution">
    <text evidence="2">The sequence shown here is derived from an EMBL/GenBank/DDBJ whole genome shotgun (WGS) entry which is preliminary data.</text>
</comment>
<feature type="chain" id="PRO_5035466457" evidence="1">
    <location>
        <begin position="20"/>
        <end position="101"/>
    </location>
</feature>
<dbReference type="RefSeq" id="WP_238714100.1">
    <property type="nucleotide sequence ID" value="NZ_JAEPBH010000027.1"/>
</dbReference>
<accession>A0A8K0XXN9</accession>
<name>A0A8K0XXN9_9ENTR</name>